<dbReference type="InterPro" id="IPR044260">
    <property type="entry name" value="SKIP8-like"/>
</dbReference>
<evidence type="ECO:0000313" key="1">
    <source>
        <dbReference type="EMBL" id="KAK8966499.1"/>
    </source>
</evidence>
<dbReference type="EMBL" id="JBBWWR010000005">
    <property type="protein sequence ID" value="KAK8966499.1"/>
    <property type="molecule type" value="Genomic_DNA"/>
</dbReference>
<accession>A0ABR2MSA7</accession>
<gene>
    <name evidence="1" type="primary">SKIP8</name>
    <name evidence="1" type="ORF">KSP40_PGU006811</name>
</gene>
<reference evidence="1 2" key="1">
    <citation type="journal article" date="2022" name="Nat. Plants">
        <title>Genomes of leafy and leafless Platanthera orchids illuminate the evolution of mycoheterotrophy.</title>
        <authorList>
            <person name="Li M.H."/>
            <person name="Liu K.W."/>
            <person name="Li Z."/>
            <person name="Lu H.C."/>
            <person name="Ye Q.L."/>
            <person name="Zhang D."/>
            <person name="Wang J.Y."/>
            <person name="Li Y.F."/>
            <person name="Zhong Z.M."/>
            <person name="Liu X."/>
            <person name="Yu X."/>
            <person name="Liu D.K."/>
            <person name="Tu X.D."/>
            <person name="Liu B."/>
            <person name="Hao Y."/>
            <person name="Liao X.Y."/>
            <person name="Jiang Y.T."/>
            <person name="Sun W.H."/>
            <person name="Chen J."/>
            <person name="Chen Y.Q."/>
            <person name="Ai Y."/>
            <person name="Zhai J.W."/>
            <person name="Wu S.S."/>
            <person name="Zhou Z."/>
            <person name="Hsiao Y.Y."/>
            <person name="Wu W.L."/>
            <person name="Chen Y.Y."/>
            <person name="Lin Y.F."/>
            <person name="Hsu J.L."/>
            <person name="Li C.Y."/>
            <person name="Wang Z.W."/>
            <person name="Zhao X."/>
            <person name="Zhong W.Y."/>
            <person name="Ma X.K."/>
            <person name="Ma L."/>
            <person name="Huang J."/>
            <person name="Chen G.Z."/>
            <person name="Huang M.Z."/>
            <person name="Huang L."/>
            <person name="Peng D.H."/>
            <person name="Luo Y.B."/>
            <person name="Zou S.Q."/>
            <person name="Chen S.P."/>
            <person name="Lan S."/>
            <person name="Tsai W.C."/>
            <person name="Van de Peer Y."/>
            <person name="Liu Z.J."/>
        </authorList>
    </citation>
    <scope>NUCLEOTIDE SEQUENCE [LARGE SCALE GENOMIC DNA]</scope>
    <source>
        <strain evidence="1">Lor288</strain>
    </source>
</reference>
<dbReference type="Proteomes" id="UP001412067">
    <property type="component" value="Unassembled WGS sequence"/>
</dbReference>
<organism evidence="1 2">
    <name type="scientific">Platanthera guangdongensis</name>
    <dbReference type="NCBI Taxonomy" id="2320717"/>
    <lineage>
        <taxon>Eukaryota</taxon>
        <taxon>Viridiplantae</taxon>
        <taxon>Streptophyta</taxon>
        <taxon>Embryophyta</taxon>
        <taxon>Tracheophyta</taxon>
        <taxon>Spermatophyta</taxon>
        <taxon>Magnoliopsida</taxon>
        <taxon>Liliopsida</taxon>
        <taxon>Asparagales</taxon>
        <taxon>Orchidaceae</taxon>
        <taxon>Orchidoideae</taxon>
        <taxon>Orchideae</taxon>
        <taxon>Orchidinae</taxon>
        <taxon>Platanthera</taxon>
    </lineage>
</organism>
<comment type="caution">
    <text evidence="1">The sequence shown here is derived from an EMBL/GenBank/DDBJ whole genome shotgun (WGS) entry which is preliminary data.</text>
</comment>
<dbReference type="PANTHER" id="PTHR47124">
    <property type="entry name" value="F-BOX PROTEIN SKIP8"/>
    <property type="match status" value="1"/>
</dbReference>
<proteinExistence type="predicted"/>
<evidence type="ECO:0000313" key="2">
    <source>
        <dbReference type="Proteomes" id="UP001412067"/>
    </source>
</evidence>
<keyword evidence="2" id="KW-1185">Reference proteome</keyword>
<sequence>MTLYLKSENNQEVGFSCFHGDCDGVENSGREISAPPQTMDFAGKDKATAVAAERQSSASMMERRLIPEITMHTLNYLDYTSLCNLSMTTAMATE</sequence>
<protein>
    <submittedName>
        <fullName evidence="1">F-box protein SKIP8</fullName>
    </submittedName>
</protein>
<dbReference type="PANTHER" id="PTHR47124:SF1">
    <property type="entry name" value="F-BOX PROTEIN SKIP8"/>
    <property type="match status" value="1"/>
</dbReference>
<name>A0ABR2MSA7_9ASPA</name>